<dbReference type="EMBL" id="CAJNRG010008937">
    <property type="protein sequence ID" value="CAF2108578.1"/>
    <property type="molecule type" value="Genomic_DNA"/>
</dbReference>
<feature type="domain" description="HAT C-terminal dimerisation" evidence="6">
    <location>
        <begin position="288"/>
        <end position="360"/>
    </location>
</feature>
<accession>A0A816V2B3</accession>
<evidence type="ECO:0000256" key="2">
    <source>
        <dbReference type="ARBA" id="ARBA00022723"/>
    </source>
</evidence>
<organism evidence="7 8">
    <name type="scientific">Rotaria magnacalcarata</name>
    <dbReference type="NCBI Taxonomy" id="392030"/>
    <lineage>
        <taxon>Eukaryota</taxon>
        <taxon>Metazoa</taxon>
        <taxon>Spiralia</taxon>
        <taxon>Gnathifera</taxon>
        <taxon>Rotifera</taxon>
        <taxon>Eurotatoria</taxon>
        <taxon>Bdelloidea</taxon>
        <taxon>Philodinida</taxon>
        <taxon>Philodinidae</taxon>
        <taxon>Rotaria</taxon>
    </lineage>
</organism>
<dbReference type="Proteomes" id="UP000663887">
    <property type="component" value="Unassembled WGS sequence"/>
</dbReference>
<evidence type="ECO:0000256" key="3">
    <source>
        <dbReference type="ARBA" id="ARBA00022771"/>
    </source>
</evidence>
<gene>
    <name evidence="7" type="ORF">XDN619_LOCUS20275</name>
</gene>
<evidence type="ECO:0000313" key="8">
    <source>
        <dbReference type="Proteomes" id="UP000663887"/>
    </source>
</evidence>
<dbReference type="GO" id="GO:0008270">
    <property type="term" value="F:zinc ion binding"/>
    <property type="evidence" value="ECO:0007669"/>
    <property type="project" value="UniProtKB-KW"/>
</dbReference>
<dbReference type="SUPFAM" id="SSF53098">
    <property type="entry name" value="Ribonuclease H-like"/>
    <property type="match status" value="1"/>
</dbReference>
<dbReference type="GO" id="GO:0005634">
    <property type="term" value="C:nucleus"/>
    <property type="evidence" value="ECO:0007669"/>
    <property type="project" value="UniProtKB-SubCell"/>
</dbReference>
<dbReference type="InterPro" id="IPR052035">
    <property type="entry name" value="ZnF_BED_domain_contain"/>
</dbReference>
<dbReference type="InterPro" id="IPR012337">
    <property type="entry name" value="RNaseH-like_sf"/>
</dbReference>
<evidence type="ECO:0000256" key="5">
    <source>
        <dbReference type="ARBA" id="ARBA00023242"/>
    </source>
</evidence>
<comment type="caution">
    <text evidence="7">The sequence shown here is derived from an EMBL/GenBank/DDBJ whole genome shotgun (WGS) entry which is preliminary data.</text>
</comment>
<dbReference type="PANTHER" id="PTHR46481">
    <property type="entry name" value="ZINC FINGER BED DOMAIN-CONTAINING PROTEIN 4"/>
    <property type="match status" value="1"/>
</dbReference>
<dbReference type="InterPro" id="IPR008906">
    <property type="entry name" value="HATC_C_dom"/>
</dbReference>
<proteinExistence type="predicted"/>
<reference evidence="7" key="1">
    <citation type="submission" date="2021-02" db="EMBL/GenBank/DDBJ databases">
        <authorList>
            <person name="Nowell W R."/>
        </authorList>
    </citation>
    <scope>NUCLEOTIDE SEQUENCE</scope>
</reference>
<comment type="subcellular location">
    <subcellularLocation>
        <location evidence="1">Nucleus</location>
    </subcellularLocation>
</comment>
<evidence type="ECO:0000256" key="1">
    <source>
        <dbReference type="ARBA" id="ARBA00004123"/>
    </source>
</evidence>
<protein>
    <recommendedName>
        <fullName evidence="6">HAT C-terminal dimerisation domain-containing protein</fullName>
    </recommendedName>
</protein>
<dbReference type="Pfam" id="PF05699">
    <property type="entry name" value="Dimer_Tnp_hAT"/>
    <property type="match status" value="1"/>
</dbReference>
<dbReference type="GO" id="GO:0046983">
    <property type="term" value="F:protein dimerization activity"/>
    <property type="evidence" value="ECO:0007669"/>
    <property type="project" value="InterPro"/>
</dbReference>
<evidence type="ECO:0000259" key="6">
    <source>
        <dbReference type="Pfam" id="PF05699"/>
    </source>
</evidence>
<dbReference type="PANTHER" id="PTHR46481:SF10">
    <property type="entry name" value="ZINC FINGER BED DOMAIN-CONTAINING PROTEIN 39"/>
    <property type="match status" value="1"/>
</dbReference>
<dbReference type="AlphaFoldDB" id="A0A816V2B3"/>
<keyword evidence="2" id="KW-0479">Metal-binding</keyword>
<keyword evidence="5" id="KW-0539">Nucleus</keyword>
<keyword evidence="4" id="KW-0862">Zinc</keyword>
<evidence type="ECO:0000313" key="7">
    <source>
        <dbReference type="EMBL" id="CAF2108578.1"/>
    </source>
</evidence>
<keyword evidence="3" id="KW-0863">Zinc-finger</keyword>
<evidence type="ECO:0000256" key="4">
    <source>
        <dbReference type="ARBA" id="ARBA00022833"/>
    </source>
</evidence>
<sequence length="365" mass="41370">MNSYMCLTGHYINSDSKLQYKVLSFTAFPERHTGDQISYTIKKELKRLQVYDKTHTITCDGAANIKKSFESLEPKRVHCLGHKLHLIVCNALCFDSVFTSSIFNCLKGFDDTHNTDIDQTTWYGSDMIDDDDLSSGEDDAMSDDSSDTSDVVNDNWEEGVLEDLTSITCIEQYTISQAVQKCRDFVKARHAFFDPIGFGILDRADRTKFEREIKNLGKERIESVVDSDLSSRHLQATAKKPLTSNLLNGFLSSVGKRQPQTAKEVTNLSINNELSIYRSLAMQEYTDIIEHSKDHDPFGFWNTHGNKLKFLSLLARKHLVVPCTSVPSESTFSVASYLGRKERSRLTPENLCTLVFLKDKINKSI</sequence>
<name>A0A816V2B3_9BILA</name>